<gene>
    <name evidence="1" type="ORF">EJ08DRAFT_688857</name>
</gene>
<keyword evidence="2" id="KW-1185">Reference proteome</keyword>
<name>A0A9P4NMS6_9PEZI</name>
<evidence type="ECO:0000313" key="1">
    <source>
        <dbReference type="EMBL" id="KAF2427840.1"/>
    </source>
</evidence>
<dbReference type="EMBL" id="MU007057">
    <property type="protein sequence ID" value="KAF2427840.1"/>
    <property type="molecule type" value="Genomic_DNA"/>
</dbReference>
<dbReference type="Proteomes" id="UP000800235">
    <property type="component" value="Unassembled WGS sequence"/>
</dbReference>
<accession>A0A9P4NMS6</accession>
<reference evidence="1" key="1">
    <citation type="journal article" date="2020" name="Stud. Mycol.">
        <title>101 Dothideomycetes genomes: a test case for predicting lifestyles and emergence of pathogens.</title>
        <authorList>
            <person name="Haridas S."/>
            <person name="Albert R."/>
            <person name="Binder M."/>
            <person name="Bloem J."/>
            <person name="Labutti K."/>
            <person name="Salamov A."/>
            <person name="Andreopoulos B."/>
            <person name="Baker S."/>
            <person name="Barry K."/>
            <person name="Bills G."/>
            <person name="Bluhm B."/>
            <person name="Cannon C."/>
            <person name="Castanera R."/>
            <person name="Culley D."/>
            <person name="Daum C."/>
            <person name="Ezra D."/>
            <person name="Gonzalez J."/>
            <person name="Henrissat B."/>
            <person name="Kuo A."/>
            <person name="Liang C."/>
            <person name="Lipzen A."/>
            <person name="Lutzoni F."/>
            <person name="Magnuson J."/>
            <person name="Mondo S."/>
            <person name="Nolan M."/>
            <person name="Ohm R."/>
            <person name="Pangilinan J."/>
            <person name="Park H.-J."/>
            <person name="Ramirez L."/>
            <person name="Alfaro M."/>
            <person name="Sun H."/>
            <person name="Tritt A."/>
            <person name="Yoshinaga Y."/>
            <person name="Zwiers L.-H."/>
            <person name="Turgeon B."/>
            <person name="Goodwin S."/>
            <person name="Spatafora J."/>
            <person name="Crous P."/>
            <person name="Grigoriev I."/>
        </authorList>
    </citation>
    <scope>NUCLEOTIDE SEQUENCE</scope>
    <source>
        <strain evidence="1">CBS 130266</strain>
    </source>
</reference>
<dbReference type="AlphaFoldDB" id="A0A9P4NMS6"/>
<dbReference type="OrthoDB" id="5293813at2759"/>
<organism evidence="1 2">
    <name type="scientific">Tothia fuscella</name>
    <dbReference type="NCBI Taxonomy" id="1048955"/>
    <lineage>
        <taxon>Eukaryota</taxon>
        <taxon>Fungi</taxon>
        <taxon>Dikarya</taxon>
        <taxon>Ascomycota</taxon>
        <taxon>Pezizomycotina</taxon>
        <taxon>Dothideomycetes</taxon>
        <taxon>Pleosporomycetidae</taxon>
        <taxon>Venturiales</taxon>
        <taxon>Cylindrosympodiaceae</taxon>
        <taxon>Tothia</taxon>
    </lineage>
</organism>
<sequence length="214" mass="23388">MFFCILQYNIHLLHTLPNGPLPPPGTISLEGITNLQLVEYNENVKYVFFSSLLYNVTLNPIPLCKYNFPTTNFDNAIVLAATLTDVALRTLQDVIEIFADNNNNANTRGIASNKGLIPNPLPFLTTSTRDFAFSTLQAFIVPGSCPNENLINLKPLKNVRVNNTVVTFTALFPFEENLLNSLTIAAVTIGKGLFASAIDIANASLFAPGLIEVN</sequence>
<protein>
    <submittedName>
        <fullName evidence="1">Uncharacterized protein</fullName>
    </submittedName>
</protein>
<comment type="caution">
    <text evidence="1">The sequence shown here is derived from an EMBL/GenBank/DDBJ whole genome shotgun (WGS) entry which is preliminary data.</text>
</comment>
<proteinExistence type="predicted"/>
<evidence type="ECO:0000313" key="2">
    <source>
        <dbReference type="Proteomes" id="UP000800235"/>
    </source>
</evidence>